<evidence type="ECO:0000313" key="9">
    <source>
        <dbReference type="EMBL" id="SUO03910.1"/>
    </source>
</evidence>
<feature type="transmembrane region" description="Helical" evidence="8">
    <location>
        <begin position="105"/>
        <end position="124"/>
    </location>
</feature>
<dbReference type="NCBIfam" id="TIGR03426">
    <property type="entry name" value="shape_MreD"/>
    <property type="match status" value="1"/>
</dbReference>
<evidence type="ECO:0000256" key="3">
    <source>
        <dbReference type="ARBA" id="ARBA00022475"/>
    </source>
</evidence>
<name>A0A380LMT5_9FIRM</name>
<evidence type="ECO:0000256" key="5">
    <source>
        <dbReference type="ARBA" id="ARBA00022960"/>
    </source>
</evidence>
<dbReference type="RefSeq" id="WP_022789994.1">
    <property type="nucleotide sequence ID" value="NZ_CAUWMU010000031.1"/>
</dbReference>
<keyword evidence="4 8" id="KW-0812">Transmembrane</keyword>
<feature type="transmembrane region" description="Helical" evidence="8">
    <location>
        <begin position="136"/>
        <end position="158"/>
    </location>
</feature>
<feature type="transmembrane region" description="Helical" evidence="8">
    <location>
        <begin position="7"/>
        <end position="24"/>
    </location>
</feature>
<protein>
    <submittedName>
        <fullName evidence="9">Rod shape-determining protein MreD</fullName>
    </submittedName>
</protein>
<dbReference type="GO" id="GO:0008360">
    <property type="term" value="P:regulation of cell shape"/>
    <property type="evidence" value="ECO:0007669"/>
    <property type="project" value="UniProtKB-KW"/>
</dbReference>
<feature type="transmembrane region" description="Helical" evidence="8">
    <location>
        <begin position="30"/>
        <end position="48"/>
    </location>
</feature>
<dbReference type="Proteomes" id="UP000255523">
    <property type="component" value="Unassembled WGS sequence"/>
</dbReference>
<evidence type="ECO:0000256" key="1">
    <source>
        <dbReference type="ARBA" id="ARBA00004651"/>
    </source>
</evidence>
<comment type="subcellular location">
    <subcellularLocation>
        <location evidence="1">Cell membrane</location>
        <topology evidence="1">Multi-pass membrane protein</topology>
    </subcellularLocation>
</comment>
<sequence>MKLRTSLIFILICLLIDDFFAFVWPSDFTYAHMSFISHLGFMALMLLVVSQSWLTRILLSFLCGIVTDFFFTQGFPLHTILYTCFGYVCGLLYPWIKDRLLYRTLWVFVLMLLQDIVCFIFFSWTGTLSIPFKQWLYTFGFFSWILNGLLLLGLEYVLGVMDRYTMIRQNRILKMERSRYKKLRFMRK</sequence>
<dbReference type="EMBL" id="UHFX01000003">
    <property type="protein sequence ID" value="SUO03910.1"/>
    <property type="molecule type" value="Genomic_DNA"/>
</dbReference>
<keyword evidence="5" id="KW-0133">Cell shape</keyword>
<keyword evidence="10" id="KW-1185">Reference proteome</keyword>
<dbReference type="GeneID" id="77461767"/>
<evidence type="ECO:0000256" key="2">
    <source>
        <dbReference type="ARBA" id="ARBA00007776"/>
    </source>
</evidence>
<feature type="transmembrane region" description="Helical" evidence="8">
    <location>
        <begin position="77"/>
        <end position="96"/>
    </location>
</feature>
<keyword evidence="7 8" id="KW-0472">Membrane</keyword>
<organism evidence="9 10">
    <name type="scientific">Faecalicoccus pleomorphus</name>
    <dbReference type="NCBI Taxonomy" id="1323"/>
    <lineage>
        <taxon>Bacteria</taxon>
        <taxon>Bacillati</taxon>
        <taxon>Bacillota</taxon>
        <taxon>Erysipelotrichia</taxon>
        <taxon>Erysipelotrichales</taxon>
        <taxon>Erysipelotrichaceae</taxon>
        <taxon>Faecalicoccus</taxon>
    </lineage>
</organism>
<evidence type="ECO:0000256" key="8">
    <source>
        <dbReference type="SAM" id="Phobius"/>
    </source>
</evidence>
<evidence type="ECO:0000256" key="4">
    <source>
        <dbReference type="ARBA" id="ARBA00022692"/>
    </source>
</evidence>
<gene>
    <name evidence="9" type="ORF">NCTC11087_00790</name>
</gene>
<accession>A0A380LMT5</accession>
<keyword evidence="3" id="KW-1003">Cell membrane</keyword>
<proteinExistence type="inferred from homology"/>
<comment type="similarity">
    <text evidence="2">Belongs to the MreD family.</text>
</comment>
<reference evidence="9 10" key="1">
    <citation type="submission" date="2018-06" db="EMBL/GenBank/DDBJ databases">
        <authorList>
            <consortium name="Pathogen Informatics"/>
            <person name="Doyle S."/>
        </authorList>
    </citation>
    <scope>NUCLEOTIDE SEQUENCE [LARGE SCALE GENOMIC DNA]</scope>
    <source>
        <strain evidence="9 10">NCTC11087</strain>
    </source>
</reference>
<evidence type="ECO:0000256" key="6">
    <source>
        <dbReference type="ARBA" id="ARBA00022989"/>
    </source>
</evidence>
<evidence type="ECO:0000256" key="7">
    <source>
        <dbReference type="ARBA" id="ARBA00023136"/>
    </source>
</evidence>
<dbReference type="AlphaFoldDB" id="A0A380LMT5"/>
<dbReference type="InterPro" id="IPR007227">
    <property type="entry name" value="Cell_shape_determining_MreD"/>
</dbReference>
<dbReference type="OrthoDB" id="1654929at2"/>
<keyword evidence="6 8" id="KW-1133">Transmembrane helix</keyword>
<dbReference type="GO" id="GO:0005886">
    <property type="term" value="C:plasma membrane"/>
    <property type="evidence" value="ECO:0007669"/>
    <property type="project" value="UniProtKB-SubCell"/>
</dbReference>
<feature type="transmembrane region" description="Helical" evidence="8">
    <location>
        <begin position="53"/>
        <end position="71"/>
    </location>
</feature>
<dbReference type="Pfam" id="PF04093">
    <property type="entry name" value="MreD"/>
    <property type="match status" value="1"/>
</dbReference>
<evidence type="ECO:0000313" key="10">
    <source>
        <dbReference type="Proteomes" id="UP000255523"/>
    </source>
</evidence>